<keyword evidence="10" id="KW-0862">Zinc</keyword>
<keyword evidence="6" id="KW-0812">Transmembrane</keyword>
<evidence type="ECO:0000256" key="18">
    <source>
        <dbReference type="SAM" id="MobiDB-lite"/>
    </source>
</evidence>
<dbReference type="Gene3D" id="6.10.140.2220">
    <property type="match status" value="1"/>
</dbReference>
<evidence type="ECO:0000256" key="3">
    <source>
        <dbReference type="ARBA" id="ARBA00022528"/>
    </source>
</evidence>
<keyword evidence="12" id="KW-1133">Transmembrane helix</keyword>
<feature type="compositionally biased region" description="Gly residues" evidence="18">
    <location>
        <begin position="583"/>
        <end position="597"/>
    </location>
</feature>
<evidence type="ECO:0000256" key="6">
    <source>
        <dbReference type="ARBA" id="ARBA00022692"/>
    </source>
</evidence>
<evidence type="ECO:0000256" key="17">
    <source>
        <dbReference type="PROSITE-ProRule" id="PRU00134"/>
    </source>
</evidence>
<keyword evidence="13" id="KW-0472">Membrane</keyword>
<dbReference type="Proteomes" id="UP000236333">
    <property type="component" value="Unassembled WGS sequence"/>
</dbReference>
<dbReference type="PANTHER" id="PTHR32523:SF8">
    <property type="entry name" value="DOLICHOL KINASE"/>
    <property type="match status" value="1"/>
</dbReference>
<evidence type="ECO:0000313" key="21">
    <source>
        <dbReference type="Proteomes" id="UP000236333"/>
    </source>
</evidence>
<keyword evidence="5" id="KW-0808">Transferase</keyword>
<keyword evidence="8 17" id="KW-0863">Zinc-finger</keyword>
<feature type="region of interest" description="Disordered" evidence="18">
    <location>
        <begin position="580"/>
        <end position="626"/>
    </location>
</feature>
<accession>A0A2J8A2B2</accession>
<organism evidence="20 21">
    <name type="scientific">Tetrabaena socialis</name>
    <dbReference type="NCBI Taxonomy" id="47790"/>
    <lineage>
        <taxon>Eukaryota</taxon>
        <taxon>Viridiplantae</taxon>
        <taxon>Chlorophyta</taxon>
        <taxon>core chlorophytes</taxon>
        <taxon>Chlorophyceae</taxon>
        <taxon>CS clade</taxon>
        <taxon>Chlamydomonadales</taxon>
        <taxon>Tetrabaenaceae</taxon>
        <taxon>Tetrabaena</taxon>
    </lineage>
</organism>
<comment type="similarity">
    <text evidence="2">Belongs to the polyprenol kinase family.</text>
</comment>
<dbReference type="InterPro" id="IPR002893">
    <property type="entry name" value="Znf_MYND"/>
</dbReference>
<reference evidence="20 21" key="1">
    <citation type="journal article" date="2017" name="Mol. Biol. Evol.">
        <title>The 4-celled Tetrabaena socialis nuclear genome reveals the essential components for genetic control of cell number at the origin of multicellularity in the volvocine lineage.</title>
        <authorList>
            <person name="Featherston J."/>
            <person name="Arakaki Y."/>
            <person name="Hanschen E.R."/>
            <person name="Ferris P.J."/>
            <person name="Michod R.E."/>
            <person name="Olson B.J.S.C."/>
            <person name="Nozaki H."/>
            <person name="Durand P.M."/>
        </authorList>
    </citation>
    <scope>NUCLEOTIDE SEQUENCE [LARGE SCALE GENOMIC DNA]</scope>
    <source>
        <strain evidence="20 21">NIES-571</strain>
    </source>
</reference>
<dbReference type="GO" id="GO:0008270">
    <property type="term" value="F:zinc ion binding"/>
    <property type="evidence" value="ECO:0007669"/>
    <property type="project" value="UniProtKB-KW"/>
</dbReference>
<dbReference type="AlphaFoldDB" id="A0A2J8A2B2"/>
<dbReference type="SUPFAM" id="SSF144232">
    <property type="entry name" value="HIT/MYND zinc finger-like"/>
    <property type="match status" value="1"/>
</dbReference>
<evidence type="ECO:0000256" key="14">
    <source>
        <dbReference type="ARBA" id="ARBA00024015"/>
    </source>
</evidence>
<evidence type="ECO:0000256" key="5">
    <source>
        <dbReference type="ARBA" id="ARBA00022679"/>
    </source>
</evidence>
<sequence length="778" mass="80481">MAALRDSCVLEHFARWALHIQLRGAARGVLKELVERAVLQSSLALAQADFLAVKLHDRSAAHVLHEALSGPCVRHLALSLGLTALCAADGGPSHGLPPDLMLHLPIRGRHGGNLRGTHGRQRLCNTVSHCMLRALKYSTAAQAAPLRDWRSQVELPRRIGLLAVAAARAWAAGEVAEAAAGPTPPQELVLDATDIMDVALRALEHMRRLVCDPRPALAEADAPGALAEAEAAWWRLAVEVATHCARWGASMEVEQLADLLSLTWRPLPAGHMPTGVPPPVTPRVVTAALAGGLLPLWERLLRHAGRDPYCREAALLTCMLGRATDGEGLCDLLACCELQQGAALVATWGKLLRTLVVPQLLSRVGEGGDAGAETQQTTLTCNLAGFALQLLVSGRKQVASAAPAANATAPQLQLARLLSYAVCDWLPPLARLAREGLPALHRYMLTGRAYLLKGAAVERVLDSALALVRWLPALVEWGSKPEAAAGAAASADPVVAGGAAAAQPAAEAAASGWRQLLLWEIGAVPLLGTACQVLLRRLTPGKGQMGPEDWRPLITSCCLVTAAYPGEVRQAVLAAAAEAGASAGSGSGGGRGVGPGGGRRRGGRGASGRGGEPGPSRAATPLPPGWSPQLLQLMAVELRSGRGDGWEALAAAASALARQAAQWGAGGGEDGTELGRAVVALGPQPADAAARPLVSSPSEARAMLRTCANPACDNLAGDSEAEVPLRACGRCGGAWYCRRECLVAHWRSGHKEACAGPGAMAAVGAAGTGESMPAPSAR</sequence>
<dbReference type="GO" id="GO:0010276">
    <property type="term" value="F:phytol kinase activity"/>
    <property type="evidence" value="ECO:0007669"/>
    <property type="project" value="UniProtKB-EC"/>
</dbReference>
<evidence type="ECO:0000256" key="2">
    <source>
        <dbReference type="ARBA" id="ARBA00010794"/>
    </source>
</evidence>
<evidence type="ECO:0000256" key="11">
    <source>
        <dbReference type="ARBA" id="ARBA00022946"/>
    </source>
</evidence>
<keyword evidence="4" id="KW-0934">Plastid</keyword>
<evidence type="ECO:0000256" key="1">
    <source>
        <dbReference type="ARBA" id="ARBA00004508"/>
    </source>
</evidence>
<protein>
    <recommendedName>
        <fullName evidence="15">phytol kinase</fullName>
        <ecNumber evidence="15">2.7.1.182</ecNumber>
    </recommendedName>
</protein>
<evidence type="ECO:0000256" key="9">
    <source>
        <dbReference type="ARBA" id="ARBA00022777"/>
    </source>
</evidence>
<keyword evidence="7" id="KW-0479">Metal-binding</keyword>
<evidence type="ECO:0000256" key="16">
    <source>
        <dbReference type="ARBA" id="ARBA00048889"/>
    </source>
</evidence>
<evidence type="ECO:0000256" key="15">
    <source>
        <dbReference type="ARBA" id="ARBA00039024"/>
    </source>
</evidence>
<comment type="catalytic activity">
    <reaction evidence="16">
        <text>phytol + CTP = phytyl phosphate + CDP + H(+)</text>
        <dbReference type="Rhea" id="RHEA:38055"/>
        <dbReference type="ChEBI" id="CHEBI:15378"/>
        <dbReference type="ChEBI" id="CHEBI:17327"/>
        <dbReference type="ChEBI" id="CHEBI:37563"/>
        <dbReference type="ChEBI" id="CHEBI:58069"/>
        <dbReference type="ChEBI" id="CHEBI:75483"/>
        <dbReference type="EC" id="2.7.1.182"/>
    </reaction>
</comment>
<evidence type="ECO:0000256" key="10">
    <source>
        <dbReference type="ARBA" id="ARBA00022833"/>
    </source>
</evidence>
<dbReference type="OrthoDB" id="544200at2759"/>
<dbReference type="GO" id="GO:0016020">
    <property type="term" value="C:membrane"/>
    <property type="evidence" value="ECO:0007669"/>
    <property type="project" value="UniProtKB-SubCell"/>
</dbReference>
<feature type="domain" description="MYND-type" evidence="19">
    <location>
        <begin position="709"/>
        <end position="754"/>
    </location>
</feature>
<feature type="compositionally biased region" description="Gly residues" evidence="18">
    <location>
        <begin position="604"/>
        <end position="613"/>
    </location>
</feature>
<dbReference type="PANTHER" id="PTHR32523">
    <property type="entry name" value="PHYTOL KINASE 1, CHLOROPLASTIC"/>
    <property type="match status" value="1"/>
</dbReference>
<keyword evidence="3" id="KW-0150">Chloroplast</keyword>
<evidence type="ECO:0000256" key="13">
    <source>
        <dbReference type="ARBA" id="ARBA00023136"/>
    </source>
</evidence>
<comment type="subcellular location">
    <subcellularLocation>
        <location evidence="1">Plastid</location>
        <location evidence="1">Chloroplast membrane</location>
        <topology evidence="1">Multi-pass membrane protein</topology>
    </subcellularLocation>
</comment>
<evidence type="ECO:0000259" key="19">
    <source>
        <dbReference type="PROSITE" id="PS50865"/>
    </source>
</evidence>
<dbReference type="GO" id="GO:0009507">
    <property type="term" value="C:chloroplast"/>
    <property type="evidence" value="ECO:0007669"/>
    <property type="project" value="UniProtKB-SubCell"/>
</dbReference>
<dbReference type="Pfam" id="PF01753">
    <property type="entry name" value="zf-MYND"/>
    <property type="match status" value="1"/>
</dbReference>
<evidence type="ECO:0000256" key="7">
    <source>
        <dbReference type="ARBA" id="ARBA00022723"/>
    </source>
</evidence>
<name>A0A2J8A2B2_9CHLO</name>
<comment type="pathway">
    <text evidence="14">Cofactor biosynthesis; tocopherol biosynthesis.</text>
</comment>
<keyword evidence="9" id="KW-0418">Kinase</keyword>
<dbReference type="PROSITE" id="PS50865">
    <property type="entry name" value="ZF_MYND_2"/>
    <property type="match status" value="1"/>
</dbReference>
<evidence type="ECO:0000256" key="4">
    <source>
        <dbReference type="ARBA" id="ARBA00022640"/>
    </source>
</evidence>
<keyword evidence="11" id="KW-0809">Transit peptide</keyword>
<dbReference type="EC" id="2.7.1.182" evidence="15"/>
<gene>
    <name evidence="20" type="ORF">TSOC_006952</name>
</gene>
<dbReference type="InterPro" id="IPR039606">
    <property type="entry name" value="Phytol/farnesol_kinase"/>
</dbReference>
<evidence type="ECO:0000256" key="8">
    <source>
        <dbReference type="ARBA" id="ARBA00022771"/>
    </source>
</evidence>
<evidence type="ECO:0000256" key="12">
    <source>
        <dbReference type="ARBA" id="ARBA00022989"/>
    </source>
</evidence>
<comment type="caution">
    <text evidence="20">The sequence shown here is derived from an EMBL/GenBank/DDBJ whole genome shotgun (WGS) entry which is preliminary data.</text>
</comment>
<proteinExistence type="inferred from homology"/>
<evidence type="ECO:0000313" key="20">
    <source>
        <dbReference type="EMBL" id="PNH06653.1"/>
    </source>
</evidence>
<dbReference type="EMBL" id="PGGS01000222">
    <property type="protein sequence ID" value="PNH06653.1"/>
    <property type="molecule type" value="Genomic_DNA"/>
</dbReference>
<keyword evidence="21" id="KW-1185">Reference proteome</keyword>